<dbReference type="AlphaFoldDB" id="A0A1R3HEU6"/>
<dbReference type="Gramene" id="OMO68778">
    <property type="protein sequence ID" value="OMO68778"/>
    <property type="gene ID" value="CCACVL1_19836"/>
</dbReference>
<gene>
    <name evidence="2" type="ORF">CCACVL1_19836</name>
</gene>
<evidence type="ECO:0000313" key="3">
    <source>
        <dbReference type="Proteomes" id="UP000188268"/>
    </source>
</evidence>
<protein>
    <submittedName>
        <fullName evidence="2">Uncharacterized protein</fullName>
    </submittedName>
</protein>
<comment type="caution">
    <text evidence="2">The sequence shown here is derived from an EMBL/GenBank/DDBJ whole genome shotgun (WGS) entry which is preliminary data.</text>
</comment>
<organism evidence="2 3">
    <name type="scientific">Corchorus capsularis</name>
    <name type="common">Jute</name>
    <dbReference type="NCBI Taxonomy" id="210143"/>
    <lineage>
        <taxon>Eukaryota</taxon>
        <taxon>Viridiplantae</taxon>
        <taxon>Streptophyta</taxon>
        <taxon>Embryophyta</taxon>
        <taxon>Tracheophyta</taxon>
        <taxon>Spermatophyta</taxon>
        <taxon>Magnoliopsida</taxon>
        <taxon>eudicotyledons</taxon>
        <taxon>Gunneridae</taxon>
        <taxon>Pentapetalae</taxon>
        <taxon>rosids</taxon>
        <taxon>malvids</taxon>
        <taxon>Malvales</taxon>
        <taxon>Malvaceae</taxon>
        <taxon>Grewioideae</taxon>
        <taxon>Apeibeae</taxon>
        <taxon>Corchorus</taxon>
    </lineage>
</organism>
<dbReference type="EMBL" id="AWWV01012152">
    <property type="protein sequence ID" value="OMO68778.1"/>
    <property type="molecule type" value="Genomic_DNA"/>
</dbReference>
<evidence type="ECO:0000313" key="2">
    <source>
        <dbReference type="EMBL" id="OMO68778.1"/>
    </source>
</evidence>
<evidence type="ECO:0000256" key="1">
    <source>
        <dbReference type="SAM" id="MobiDB-lite"/>
    </source>
</evidence>
<proteinExistence type="predicted"/>
<keyword evidence="3" id="KW-1185">Reference proteome</keyword>
<feature type="region of interest" description="Disordered" evidence="1">
    <location>
        <begin position="1"/>
        <end position="30"/>
    </location>
</feature>
<sequence>MCDPRHAPGYGGESINKGREADDEGRRAKL</sequence>
<dbReference type="Proteomes" id="UP000188268">
    <property type="component" value="Unassembled WGS sequence"/>
</dbReference>
<accession>A0A1R3HEU6</accession>
<name>A0A1R3HEU6_COCAP</name>
<feature type="compositionally biased region" description="Basic and acidic residues" evidence="1">
    <location>
        <begin position="16"/>
        <end position="30"/>
    </location>
</feature>
<reference evidence="2 3" key="1">
    <citation type="submission" date="2013-09" db="EMBL/GenBank/DDBJ databases">
        <title>Corchorus capsularis genome sequencing.</title>
        <authorList>
            <person name="Alam M."/>
            <person name="Haque M.S."/>
            <person name="Islam M.S."/>
            <person name="Emdad E.M."/>
            <person name="Islam M.M."/>
            <person name="Ahmed B."/>
            <person name="Halim A."/>
            <person name="Hossen Q.M.M."/>
            <person name="Hossain M.Z."/>
            <person name="Ahmed R."/>
            <person name="Khan M.M."/>
            <person name="Islam R."/>
            <person name="Rashid M.M."/>
            <person name="Khan S.A."/>
            <person name="Rahman M.S."/>
            <person name="Alam M."/>
        </authorList>
    </citation>
    <scope>NUCLEOTIDE SEQUENCE [LARGE SCALE GENOMIC DNA]</scope>
    <source>
        <strain evidence="3">cv. CVL-1</strain>
        <tissue evidence="2">Whole seedling</tissue>
    </source>
</reference>